<evidence type="ECO:0000256" key="2">
    <source>
        <dbReference type="ARBA" id="ARBA00004555"/>
    </source>
</evidence>
<reference evidence="20" key="1">
    <citation type="submission" date="2025-08" db="UniProtKB">
        <authorList>
            <consortium name="Ensembl"/>
        </authorList>
    </citation>
    <scope>IDENTIFICATION</scope>
</reference>
<dbReference type="Ensembl" id="ENSLLET00000043717.1">
    <property type="protein sequence ID" value="ENSLLEP00000042034.1"/>
    <property type="gene ID" value="ENSLLEG00000026740.1"/>
</dbReference>
<dbReference type="InterPro" id="IPR016185">
    <property type="entry name" value="PreATP-grasp_dom_sf"/>
</dbReference>
<evidence type="ECO:0000256" key="14">
    <source>
        <dbReference type="ARBA" id="ARBA00029646"/>
    </source>
</evidence>
<evidence type="ECO:0000256" key="5">
    <source>
        <dbReference type="ARBA" id="ARBA00022481"/>
    </source>
</evidence>
<dbReference type="InterPro" id="IPR019736">
    <property type="entry name" value="Synapsin_P_site"/>
</dbReference>
<keyword evidence="9" id="KW-0333">Golgi apparatus</keyword>
<evidence type="ECO:0000256" key="17">
    <source>
        <dbReference type="SAM" id="MobiDB-lite"/>
    </source>
</evidence>
<dbReference type="InterPro" id="IPR013815">
    <property type="entry name" value="ATP_grasp_subdomain_1"/>
</dbReference>
<name>A0A8C5QV69_9ANUR</name>
<evidence type="ECO:0000259" key="18">
    <source>
        <dbReference type="Pfam" id="PF02078"/>
    </source>
</evidence>
<dbReference type="InterPro" id="IPR020898">
    <property type="entry name" value="Synapsin_ATP-bd_dom"/>
</dbReference>
<dbReference type="Pfam" id="PF02750">
    <property type="entry name" value="Synapsin_C"/>
    <property type="match status" value="1"/>
</dbReference>
<dbReference type="Gene3D" id="3.30.1490.20">
    <property type="entry name" value="ATP-grasp fold, A domain"/>
    <property type="match status" value="1"/>
</dbReference>
<dbReference type="PANTHER" id="PTHR10841:SF24">
    <property type="entry name" value="SYNAPSIN-1"/>
    <property type="match status" value="1"/>
</dbReference>
<dbReference type="Proteomes" id="UP000694569">
    <property type="component" value="Unplaced"/>
</dbReference>
<dbReference type="GeneTree" id="ENSGT00940000161978"/>
<evidence type="ECO:0000256" key="3">
    <source>
        <dbReference type="ARBA" id="ARBA00008243"/>
    </source>
</evidence>
<dbReference type="InterPro" id="IPR001359">
    <property type="entry name" value="Synapsin"/>
</dbReference>
<keyword evidence="13" id="KW-0968">Cytoplasmic vesicle</keyword>
<dbReference type="Gene3D" id="3.40.50.20">
    <property type="match status" value="1"/>
</dbReference>
<proteinExistence type="inferred from homology"/>
<dbReference type="Pfam" id="PF02078">
    <property type="entry name" value="Synapsin"/>
    <property type="match status" value="1"/>
</dbReference>
<feature type="domain" description="Synapsin ATP-binding" evidence="19">
    <location>
        <begin position="187"/>
        <end position="254"/>
    </location>
</feature>
<reference evidence="20" key="2">
    <citation type="submission" date="2025-09" db="UniProtKB">
        <authorList>
            <consortium name="Ensembl"/>
        </authorList>
    </citation>
    <scope>IDENTIFICATION</scope>
</reference>
<dbReference type="PANTHER" id="PTHR10841">
    <property type="entry name" value="SYNAPSIN"/>
    <property type="match status" value="1"/>
</dbReference>
<evidence type="ECO:0000313" key="21">
    <source>
        <dbReference type="Proteomes" id="UP000694569"/>
    </source>
</evidence>
<evidence type="ECO:0000259" key="19">
    <source>
        <dbReference type="Pfam" id="PF02750"/>
    </source>
</evidence>
<sequence>MNYLRRRLSDSNFMANLPNGYMSDLQRPETPAPPAASPGPPAVSPEPSAGGGGFFSSLSNAVKQTTAALSEQVTTATMGGPGTRGTKLLLVIDEPHTDWAKHFKGKKINGEFDLKVEQAEFSDLNLVAHSNGNFSVDLEVLRNGVKVVRSLKPDFVLVRQHAFSMARNGDFRSLVIGLQYAGVPSLNSLHSVYNFCDKPWVFSQMVRLQRKLGPEEFPLIEQTYYPNHKEMVSQRIPYSPTTPPARAVAFAHAGHVQSLWPLVGGVLCGHHVSPEAITR</sequence>
<evidence type="ECO:0000256" key="13">
    <source>
        <dbReference type="ARBA" id="ARBA00023329"/>
    </source>
</evidence>
<comment type="similarity">
    <text evidence="3">Belongs to the synapsin family.</text>
</comment>
<gene>
    <name evidence="20" type="primary">SYN1</name>
</gene>
<keyword evidence="10" id="KW-0325">Glycoprotein</keyword>
<evidence type="ECO:0000256" key="12">
    <source>
        <dbReference type="ARBA" id="ARBA00023273"/>
    </source>
</evidence>
<evidence type="ECO:0000256" key="4">
    <source>
        <dbReference type="ARBA" id="ARBA00017852"/>
    </source>
</evidence>
<dbReference type="GO" id="GO:0005794">
    <property type="term" value="C:Golgi apparatus"/>
    <property type="evidence" value="ECO:0007669"/>
    <property type="project" value="UniProtKB-SubCell"/>
</dbReference>
<accession>A0A8C5QV69</accession>
<evidence type="ECO:0000256" key="8">
    <source>
        <dbReference type="ARBA" id="ARBA00023018"/>
    </source>
</evidence>
<dbReference type="PRINTS" id="PR01368">
    <property type="entry name" value="SYNAPSIN"/>
</dbReference>
<keyword evidence="11" id="KW-0009">Actin-binding</keyword>
<dbReference type="FunFam" id="3.40.50.20:FF:000008">
    <property type="entry name" value="Synapsin III"/>
    <property type="match status" value="1"/>
</dbReference>
<dbReference type="SUPFAM" id="SSF56059">
    <property type="entry name" value="Glutathione synthetase ATP-binding domain-like"/>
    <property type="match status" value="1"/>
</dbReference>
<evidence type="ECO:0000256" key="1">
    <source>
        <dbReference type="ARBA" id="ARBA00004234"/>
    </source>
</evidence>
<dbReference type="GO" id="GO:0030672">
    <property type="term" value="C:synaptic vesicle membrane"/>
    <property type="evidence" value="ECO:0007669"/>
    <property type="project" value="TreeGrafter"/>
</dbReference>
<keyword evidence="12" id="KW-0966">Cell projection</keyword>
<dbReference type="AlphaFoldDB" id="A0A8C5QV69"/>
<evidence type="ECO:0000313" key="20">
    <source>
        <dbReference type="Ensembl" id="ENSLLEP00000042034.1"/>
    </source>
</evidence>
<keyword evidence="7" id="KW-0677">Repeat</keyword>
<evidence type="ECO:0000256" key="9">
    <source>
        <dbReference type="ARBA" id="ARBA00023034"/>
    </source>
</evidence>
<protein>
    <recommendedName>
        <fullName evidence="4">Synapsin-1</fullName>
    </recommendedName>
    <alternativeName>
        <fullName evidence="14">Synapsin I</fullName>
    </alternativeName>
</protein>
<dbReference type="Pfam" id="PF10581">
    <property type="entry name" value="Synapsin_N"/>
    <property type="match status" value="1"/>
</dbReference>
<dbReference type="GO" id="GO:0005524">
    <property type="term" value="F:ATP binding"/>
    <property type="evidence" value="ECO:0007669"/>
    <property type="project" value="InterPro"/>
</dbReference>
<evidence type="ECO:0000256" key="7">
    <source>
        <dbReference type="ARBA" id="ARBA00022737"/>
    </source>
</evidence>
<keyword evidence="5" id="KW-0488">Methylation</keyword>
<dbReference type="SUPFAM" id="SSF52440">
    <property type="entry name" value="PreATP-grasp domain"/>
    <property type="match status" value="1"/>
</dbReference>
<dbReference type="GO" id="GO:0003779">
    <property type="term" value="F:actin binding"/>
    <property type="evidence" value="ECO:0007669"/>
    <property type="project" value="UniProtKB-KW"/>
</dbReference>
<evidence type="ECO:0000256" key="6">
    <source>
        <dbReference type="ARBA" id="ARBA00022553"/>
    </source>
</evidence>
<comment type="subunit">
    <text evidence="16">Homodimer. Can form oligomers with SYN2. Interacts with CAPON. Forms a ternary complex with NOS1. Isoform Ib interacts with PRNP.</text>
</comment>
<comment type="subcellular location">
    <subcellularLocation>
        <location evidence="1">Cytoplasmic vesicle</location>
        <location evidence="1">Secretory vesicle</location>
        <location evidence="1">Synaptic vesicle</location>
    </subcellularLocation>
    <subcellularLocation>
        <location evidence="2">Golgi apparatus</location>
    </subcellularLocation>
    <subcellularLocation>
        <location evidence="15">Presynapse</location>
    </subcellularLocation>
</comment>
<feature type="region of interest" description="Disordered" evidence="17">
    <location>
        <begin position="19"/>
        <end position="56"/>
    </location>
</feature>
<dbReference type="PROSITE" id="PS00415">
    <property type="entry name" value="SYNAPSIN_1"/>
    <property type="match status" value="1"/>
</dbReference>
<keyword evidence="21" id="KW-1185">Reference proteome</keyword>
<evidence type="ECO:0000256" key="15">
    <source>
        <dbReference type="ARBA" id="ARBA00034106"/>
    </source>
</evidence>
<feature type="domain" description="Synapsin pre-ATP-grasp" evidence="18">
    <location>
        <begin position="86"/>
        <end position="185"/>
    </location>
</feature>
<evidence type="ECO:0000256" key="11">
    <source>
        <dbReference type="ARBA" id="ARBA00023203"/>
    </source>
</evidence>
<feature type="compositionally biased region" description="Pro residues" evidence="17">
    <location>
        <begin position="30"/>
        <end position="44"/>
    </location>
</feature>
<keyword evidence="8" id="KW-0770">Synapse</keyword>
<dbReference type="GO" id="GO:0007269">
    <property type="term" value="P:neurotransmitter secretion"/>
    <property type="evidence" value="ECO:0007669"/>
    <property type="project" value="InterPro"/>
</dbReference>
<keyword evidence="6" id="KW-0597">Phosphoprotein</keyword>
<dbReference type="InterPro" id="IPR020897">
    <property type="entry name" value="Synapsin_pre-ATP-grasp_dom"/>
</dbReference>
<dbReference type="Gene3D" id="3.30.470.20">
    <property type="entry name" value="ATP-grasp fold, B domain"/>
    <property type="match status" value="1"/>
</dbReference>
<evidence type="ECO:0000256" key="16">
    <source>
        <dbReference type="ARBA" id="ARBA00046960"/>
    </source>
</evidence>
<evidence type="ECO:0000256" key="10">
    <source>
        <dbReference type="ARBA" id="ARBA00023180"/>
    </source>
</evidence>
<dbReference type="OrthoDB" id="10249572at2759"/>
<organism evidence="20 21">
    <name type="scientific">Leptobrachium leishanense</name>
    <name type="common">Leishan spiny toad</name>
    <dbReference type="NCBI Taxonomy" id="445787"/>
    <lineage>
        <taxon>Eukaryota</taxon>
        <taxon>Metazoa</taxon>
        <taxon>Chordata</taxon>
        <taxon>Craniata</taxon>
        <taxon>Vertebrata</taxon>
        <taxon>Euteleostomi</taxon>
        <taxon>Amphibia</taxon>
        <taxon>Batrachia</taxon>
        <taxon>Anura</taxon>
        <taxon>Pelobatoidea</taxon>
        <taxon>Megophryidae</taxon>
        <taxon>Leptobrachium</taxon>
    </lineage>
</organism>